<dbReference type="InterPro" id="IPR010131">
    <property type="entry name" value="MdtP/NodT-like"/>
</dbReference>
<accession>A0ABS6BF57</accession>
<gene>
    <name evidence="2" type="ORF">KOF26_02910</name>
</gene>
<comment type="caution">
    <text evidence="2">The sequence shown here is derived from an EMBL/GenBank/DDBJ whole genome shotgun (WGS) entry which is preliminary data.</text>
</comment>
<feature type="chain" id="PRO_5047016208" evidence="1">
    <location>
        <begin position="19"/>
        <end position="405"/>
    </location>
</feature>
<evidence type="ECO:0000313" key="2">
    <source>
        <dbReference type="EMBL" id="MBU3076804.1"/>
    </source>
</evidence>
<keyword evidence="3" id="KW-1185">Reference proteome</keyword>
<protein>
    <submittedName>
        <fullName evidence="2">TolC family protein</fullName>
    </submittedName>
</protein>
<dbReference type="EMBL" id="JAHKRT010000001">
    <property type="protein sequence ID" value="MBU3076804.1"/>
    <property type="molecule type" value="Genomic_DNA"/>
</dbReference>
<dbReference type="RefSeq" id="WP_216319644.1">
    <property type="nucleotide sequence ID" value="NZ_JAHKRT010000001.1"/>
</dbReference>
<evidence type="ECO:0000256" key="1">
    <source>
        <dbReference type="SAM" id="SignalP"/>
    </source>
</evidence>
<keyword evidence="1" id="KW-0732">Signal</keyword>
<name>A0ABS6BF57_9SPHN</name>
<dbReference type="PANTHER" id="PTHR30203:SF24">
    <property type="entry name" value="BLR4935 PROTEIN"/>
    <property type="match status" value="1"/>
</dbReference>
<reference evidence="2 3" key="1">
    <citation type="submission" date="2021-06" db="EMBL/GenBank/DDBJ databases">
        <title>Sphingomonas sp. XMGL2, whole genome shotgun sequencing project.</title>
        <authorList>
            <person name="Zhao G."/>
            <person name="Shen L."/>
        </authorList>
    </citation>
    <scope>NUCLEOTIDE SEQUENCE [LARGE SCALE GENOMIC DNA]</scope>
    <source>
        <strain evidence="2 3">XMGL2</strain>
    </source>
</reference>
<dbReference type="PANTHER" id="PTHR30203">
    <property type="entry name" value="OUTER MEMBRANE CATION EFFLUX PROTEIN"/>
    <property type="match status" value="1"/>
</dbReference>
<dbReference type="Proteomes" id="UP000776276">
    <property type="component" value="Unassembled WGS sequence"/>
</dbReference>
<feature type="signal peptide" evidence="1">
    <location>
        <begin position="1"/>
        <end position="18"/>
    </location>
</feature>
<proteinExistence type="predicted"/>
<sequence length="405" mass="43180">MRRLALAALLATAAPVLAQSDLPPEPLVEQVLELYPGTLAADADVAAARAEGRALATGAHEVTLTGTVSRRSVENDRRFAEYDGTLSRAFRLPGKARLDRQAGALGVEIAQNLAEDARHQAALTLAQLWYDWVRAGEQHRNAEALVANQDAAAAAVRRRVALRDAAPLDLEQALSAVAAARVQVADALAERERARALLAGTFAELALPAEPPRPATPAEPAEGLDQLRDWAVERSHDITAAARTADQKAVLASRARLDRIADPSVGVRVFSERGGEEQGAGLYASIPFGGGHRRALADQASAQASAATAQSSLTRRKVEAEAAADLAETRARLSAWAASREAVARAEASARLSARGQDLGEIDLADRLYAERQANDARRLEIEARVNADLAILKLRIDAHSLWIH</sequence>
<evidence type="ECO:0000313" key="3">
    <source>
        <dbReference type="Proteomes" id="UP000776276"/>
    </source>
</evidence>
<organism evidence="2 3">
    <name type="scientific">Sphingomonas quercus</name>
    <dbReference type="NCBI Taxonomy" id="2842451"/>
    <lineage>
        <taxon>Bacteria</taxon>
        <taxon>Pseudomonadati</taxon>
        <taxon>Pseudomonadota</taxon>
        <taxon>Alphaproteobacteria</taxon>
        <taxon>Sphingomonadales</taxon>
        <taxon>Sphingomonadaceae</taxon>
        <taxon>Sphingomonas</taxon>
    </lineage>
</organism>